<evidence type="ECO:0000313" key="1">
    <source>
        <dbReference type="EMBL" id="PMD46709.1"/>
    </source>
</evidence>
<evidence type="ECO:0000313" key="2">
    <source>
        <dbReference type="Proteomes" id="UP000235786"/>
    </source>
</evidence>
<dbReference type="OrthoDB" id="437457at2759"/>
<organism evidence="1 2">
    <name type="scientific">Hyaloscypha variabilis (strain UAMH 11265 / GT02V1 / F)</name>
    <name type="common">Meliniomyces variabilis</name>
    <dbReference type="NCBI Taxonomy" id="1149755"/>
    <lineage>
        <taxon>Eukaryota</taxon>
        <taxon>Fungi</taxon>
        <taxon>Dikarya</taxon>
        <taxon>Ascomycota</taxon>
        <taxon>Pezizomycotina</taxon>
        <taxon>Leotiomycetes</taxon>
        <taxon>Helotiales</taxon>
        <taxon>Hyaloscyphaceae</taxon>
        <taxon>Hyaloscypha</taxon>
        <taxon>Hyaloscypha variabilis</taxon>
    </lineage>
</organism>
<dbReference type="STRING" id="1149755.A0A2J6S7G2"/>
<evidence type="ECO:0008006" key="3">
    <source>
        <dbReference type="Google" id="ProtNLM"/>
    </source>
</evidence>
<accession>A0A2J6S7G2</accession>
<dbReference type="Proteomes" id="UP000235786">
    <property type="component" value="Unassembled WGS sequence"/>
</dbReference>
<proteinExistence type="predicted"/>
<gene>
    <name evidence="1" type="ORF">L207DRAFT_561987</name>
</gene>
<keyword evidence="2" id="KW-1185">Reference proteome</keyword>
<name>A0A2J6S7G2_HYAVF</name>
<dbReference type="EMBL" id="KZ613939">
    <property type="protein sequence ID" value="PMD46709.1"/>
    <property type="molecule type" value="Genomic_DNA"/>
</dbReference>
<reference evidence="1 2" key="1">
    <citation type="submission" date="2016-04" db="EMBL/GenBank/DDBJ databases">
        <title>A degradative enzymes factory behind the ericoid mycorrhizal symbiosis.</title>
        <authorList>
            <consortium name="DOE Joint Genome Institute"/>
            <person name="Martino E."/>
            <person name="Morin E."/>
            <person name="Grelet G."/>
            <person name="Kuo A."/>
            <person name="Kohler A."/>
            <person name="Daghino S."/>
            <person name="Barry K."/>
            <person name="Choi C."/>
            <person name="Cichocki N."/>
            <person name="Clum A."/>
            <person name="Copeland A."/>
            <person name="Hainaut M."/>
            <person name="Haridas S."/>
            <person name="Labutti K."/>
            <person name="Lindquist E."/>
            <person name="Lipzen A."/>
            <person name="Khouja H.-R."/>
            <person name="Murat C."/>
            <person name="Ohm R."/>
            <person name="Olson A."/>
            <person name="Spatafora J."/>
            <person name="Veneault-Fourrey C."/>
            <person name="Henrissat B."/>
            <person name="Grigoriev I."/>
            <person name="Martin F."/>
            <person name="Perotto S."/>
        </authorList>
    </citation>
    <scope>NUCLEOTIDE SEQUENCE [LARGE SCALE GENOMIC DNA]</scope>
    <source>
        <strain evidence="1 2">F</strain>
    </source>
</reference>
<dbReference type="AlphaFoldDB" id="A0A2J6S7G2"/>
<protein>
    <recommendedName>
        <fullName evidence="3">MYND-type zinc finger protein samB</fullName>
    </recommendedName>
</protein>
<sequence>MPRTEYTGCRLVRECFMCPECNSAAYCSHVCREKDTRLHGILGKDFAFRNTSTPRPSPTCTLAFYFPVQGWAPEVIWFQDGQRLDKDSTTGVFSCSNLFDNHTMDVETINIDMSFDPYVCSNFKCSLETHMIRHCRLDITSLNETLLQATGGQQHCLYLGPIVVCCLVDKSPGLRRDVTMPDFSAFINDIQSCTSFDRLGAAMRSWKLQEIEAQKPSLFTIILKPRSREVVQGVEITGPRCMMESFIPVDVPDSHPIFHGLNSYPAPISTRVGLPLLIRGISQALLLGTPMNEIDLRAGLSAQILNFNVDPEEDNFGAANWEDSYGGWLGGRVLVVREDKRPITPNQVEAMVHFCREVLTAINDQRPKVEGSVGKDMRVVARRKEVIQDWMCRGRFEQFFHAFKRK</sequence>